<dbReference type="InterPro" id="IPR001119">
    <property type="entry name" value="SLH_dom"/>
</dbReference>
<feature type="domain" description="SLH" evidence="3">
    <location>
        <begin position="101"/>
        <end position="160"/>
    </location>
</feature>
<evidence type="ECO:0000256" key="1">
    <source>
        <dbReference type="ARBA" id="ARBA00022729"/>
    </source>
</evidence>
<dbReference type="Pfam" id="PF00395">
    <property type="entry name" value="SLH"/>
    <property type="match status" value="3"/>
</dbReference>
<evidence type="ECO:0000256" key="2">
    <source>
        <dbReference type="SAM" id="SignalP"/>
    </source>
</evidence>
<proteinExistence type="predicted"/>
<evidence type="ECO:0000313" key="5">
    <source>
        <dbReference type="Proteomes" id="UP000287756"/>
    </source>
</evidence>
<dbReference type="InterPro" id="IPR051465">
    <property type="entry name" value="Cell_Envelope_Struct_Comp"/>
</dbReference>
<dbReference type="Proteomes" id="UP000287756">
    <property type="component" value="Chromosome"/>
</dbReference>
<feature type="chain" id="PRO_5019254065" description="SLH domain-containing protein" evidence="2">
    <location>
        <begin position="38"/>
        <end position="419"/>
    </location>
</feature>
<accession>A0A410MFA6</accession>
<feature type="domain" description="SLH" evidence="3">
    <location>
        <begin position="161"/>
        <end position="220"/>
    </location>
</feature>
<sequence>MELAKNCKEECVRMKKLLTLALSLSFIFSLSITSVSAADSFPDLDKASWAKDEITYLNEEGIVNGLPDGTFGPMKDVTRAQVAIMIVRDMYPNQTHEGDVPFDDVSEGAYYYDEVSVAYEQGILKGDGENMRPEDPISRAEAVVMVDRAYDIERDGEVDGFPDSDDIPWATESILDLTSQHIINGKPDGTFAPFEDITRASFAKVLAATIEPSFRSDQLSENEIAQKTEALQEKVFNTLYGDLKEHGADSEDRDYQRIEDEMAEYVTSDFNEEVEGTYYEACLSCDTLYYDNNFAWDILMDVTENNSNKVVVETAQLQAFTYLGSFETVTLIKEDGKWKLDGIDGEVFDADRHLDLTVEQAEQRIYDQFDVNDVNFVRTYEKEVQDMDGESYNTDIHVFKNEDDGAVFEVDASTGGTDV</sequence>
<organism evidence="4 5">
    <name type="scientific">Halobacillus litoralis</name>
    <dbReference type="NCBI Taxonomy" id="45668"/>
    <lineage>
        <taxon>Bacteria</taxon>
        <taxon>Bacillati</taxon>
        <taxon>Bacillota</taxon>
        <taxon>Bacilli</taxon>
        <taxon>Bacillales</taxon>
        <taxon>Bacillaceae</taxon>
        <taxon>Halobacillus</taxon>
    </lineage>
</organism>
<dbReference type="PANTHER" id="PTHR43308">
    <property type="entry name" value="OUTER MEMBRANE PROTEIN ALPHA-RELATED"/>
    <property type="match status" value="1"/>
</dbReference>
<reference evidence="4 5" key="1">
    <citation type="submission" date="2018-01" db="EMBL/GenBank/DDBJ databases">
        <title>The whole genome sequencing and assembly of Halobacillus litoralis ERB031 strain.</title>
        <authorList>
            <person name="Lee S.-J."/>
            <person name="Park M.-K."/>
            <person name="Kim J.-Y."/>
            <person name="Lee Y.-J."/>
            <person name="Yi H."/>
            <person name="Bahn Y.-S."/>
            <person name="Kim J.F."/>
            <person name="Lee D.-W."/>
        </authorList>
    </citation>
    <scope>NUCLEOTIDE SEQUENCE [LARGE SCALE GENOMIC DNA]</scope>
    <source>
        <strain evidence="4 5">ERB 031</strain>
    </source>
</reference>
<dbReference type="EMBL" id="CP026118">
    <property type="protein sequence ID" value="QAS53422.1"/>
    <property type="molecule type" value="Genomic_DNA"/>
</dbReference>
<feature type="domain" description="SLH" evidence="3">
    <location>
        <begin position="37"/>
        <end position="100"/>
    </location>
</feature>
<gene>
    <name evidence="4" type="ORF">HLI_15060</name>
</gene>
<dbReference type="OrthoDB" id="9783944at2"/>
<dbReference type="PROSITE" id="PS51272">
    <property type="entry name" value="SLH"/>
    <property type="match status" value="3"/>
</dbReference>
<name>A0A410MFA6_9BACI</name>
<dbReference type="PANTHER" id="PTHR43308:SF5">
    <property type="entry name" value="S-LAYER PROTEIN _ PEPTIDOGLYCAN ENDO-BETA-N-ACETYLGLUCOSAMINIDASE"/>
    <property type="match status" value="1"/>
</dbReference>
<keyword evidence="1 2" id="KW-0732">Signal</keyword>
<dbReference type="KEGG" id="hli:HLI_15060"/>
<evidence type="ECO:0000313" key="4">
    <source>
        <dbReference type="EMBL" id="QAS53422.1"/>
    </source>
</evidence>
<protein>
    <recommendedName>
        <fullName evidence="3">SLH domain-containing protein</fullName>
    </recommendedName>
</protein>
<feature type="signal peptide" evidence="2">
    <location>
        <begin position="1"/>
        <end position="37"/>
    </location>
</feature>
<dbReference type="AlphaFoldDB" id="A0A410MFA6"/>
<evidence type="ECO:0000259" key="3">
    <source>
        <dbReference type="PROSITE" id="PS51272"/>
    </source>
</evidence>